<dbReference type="EMBL" id="NBNE01001371">
    <property type="protein sequence ID" value="OWZ14293.1"/>
    <property type="molecule type" value="Genomic_DNA"/>
</dbReference>
<gene>
    <name evidence="3" type="ORF">PHMEG_00012256</name>
</gene>
<feature type="region of interest" description="Disordered" evidence="2">
    <location>
        <begin position="82"/>
        <end position="189"/>
    </location>
</feature>
<reference evidence="4" key="1">
    <citation type="submission" date="2017-03" db="EMBL/GenBank/DDBJ databases">
        <title>Phytopthora megakarya and P. palmivora, two closely related causual agents of cacao black pod achieved similar genome size and gene model numbers by different mechanisms.</title>
        <authorList>
            <person name="Ali S."/>
            <person name="Shao J."/>
            <person name="Larry D.J."/>
            <person name="Kronmiller B."/>
            <person name="Shen D."/>
            <person name="Strem M.D."/>
            <person name="Melnick R.L."/>
            <person name="Guiltinan M.J."/>
            <person name="Tyler B.M."/>
            <person name="Meinhardt L.W."/>
            <person name="Bailey B.A."/>
        </authorList>
    </citation>
    <scope>NUCLEOTIDE SEQUENCE [LARGE SCALE GENOMIC DNA]</scope>
    <source>
        <strain evidence="4">zdho120</strain>
    </source>
</reference>
<feature type="compositionally biased region" description="Acidic residues" evidence="2">
    <location>
        <begin position="98"/>
        <end position="108"/>
    </location>
</feature>
<dbReference type="AlphaFoldDB" id="A0A225W963"/>
<evidence type="ECO:0000313" key="4">
    <source>
        <dbReference type="Proteomes" id="UP000198211"/>
    </source>
</evidence>
<feature type="coiled-coil region" evidence="1">
    <location>
        <begin position="236"/>
        <end position="263"/>
    </location>
</feature>
<evidence type="ECO:0000313" key="3">
    <source>
        <dbReference type="EMBL" id="OWZ14293.1"/>
    </source>
</evidence>
<evidence type="ECO:0000256" key="1">
    <source>
        <dbReference type="SAM" id="Coils"/>
    </source>
</evidence>
<feature type="region of interest" description="Disordered" evidence="2">
    <location>
        <begin position="1"/>
        <end position="57"/>
    </location>
</feature>
<keyword evidence="1" id="KW-0175">Coiled coil</keyword>
<organism evidence="3 4">
    <name type="scientific">Phytophthora megakarya</name>
    <dbReference type="NCBI Taxonomy" id="4795"/>
    <lineage>
        <taxon>Eukaryota</taxon>
        <taxon>Sar</taxon>
        <taxon>Stramenopiles</taxon>
        <taxon>Oomycota</taxon>
        <taxon>Peronosporomycetes</taxon>
        <taxon>Peronosporales</taxon>
        <taxon>Peronosporaceae</taxon>
        <taxon>Phytophthora</taxon>
    </lineage>
</organism>
<comment type="caution">
    <text evidence="3">The sequence shown here is derived from an EMBL/GenBank/DDBJ whole genome shotgun (WGS) entry which is preliminary data.</text>
</comment>
<accession>A0A225W963</accession>
<feature type="compositionally biased region" description="Polar residues" evidence="2">
    <location>
        <begin position="30"/>
        <end position="56"/>
    </location>
</feature>
<keyword evidence="4" id="KW-1185">Reference proteome</keyword>
<dbReference type="OrthoDB" id="129452at2759"/>
<protein>
    <submittedName>
        <fullName evidence="3">Uncharacterized protein</fullName>
    </submittedName>
</protein>
<dbReference type="Proteomes" id="UP000198211">
    <property type="component" value="Unassembled WGS sequence"/>
</dbReference>
<sequence length="270" mass="28501">MSASLQTPASSPVSVSTSVSTPVADPPSALTSVSGPASALVSTATPTPPNGTTEKNFSVDKYFELQEIKRAGAAKIASPKIAFDGSSVLSTDGGIPVDYEECELEDEGTSSSQSCDAKPAAGTRRAREDDSEASSSKRPRSVSDAVPSALEAPSIASDPPAITLVPPVVSSEQRDAPRTDDSVRDPWMPSESVISARLQLLHARVEAIENVQAAQIDEPKQQLNVTEAAQTTSNIRIEMSEQVRLLQEKVKKLDEKLKSHRLSSSASHHG</sequence>
<proteinExistence type="predicted"/>
<feature type="compositionally biased region" description="Basic and acidic residues" evidence="2">
    <location>
        <begin position="172"/>
        <end position="184"/>
    </location>
</feature>
<name>A0A225W963_9STRA</name>
<feature type="compositionally biased region" description="Low complexity" evidence="2">
    <location>
        <begin position="7"/>
        <end position="29"/>
    </location>
</feature>
<evidence type="ECO:0000256" key="2">
    <source>
        <dbReference type="SAM" id="MobiDB-lite"/>
    </source>
</evidence>